<accession>A0ABU5XUD7</accession>
<proteinExistence type="inferred from homology"/>
<gene>
    <name evidence="7" type="ORF">KV113_08530</name>
</gene>
<organism evidence="7 8">
    <name type="scientific">[Mycobacterium] nativiensis</name>
    <dbReference type="NCBI Taxonomy" id="2855503"/>
    <lineage>
        <taxon>Bacteria</taxon>
        <taxon>Bacillati</taxon>
        <taxon>Actinomycetota</taxon>
        <taxon>Actinomycetes</taxon>
        <taxon>Mycobacteriales</taxon>
        <taxon>Mycobacteriaceae</taxon>
        <taxon>Mycolicibacter</taxon>
    </lineage>
</organism>
<evidence type="ECO:0000256" key="2">
    <source>
        <dbReference type="ARBA" id="ARBA00005272"/>
    </source>
</evidence>
<dbReference type="EMBL" id="JAYJJU010000006">
    <property type="protein sequence ID" value="MEB3031604.1"/>
    <property type="molecule type" value="Genomic_DNA"/>
</dbReference>
<evidence type="ECO:0000259" key="6">
    <source>
        <dbReference type="Pfam" id="PF07992"/>
    </source>
</evidence>
<comment type="caution">
    <text evidence="7">The sequence shown here is derived from an EMBL/GenBank/DDBJ whole genome shotgun (WGS) entry which is preliminary data.</text>
</comment>
<dbReference type="Gene3D" id="3.50.50.100">
    <property type="match status" value="1"/>
</dbReference>
<keyword evidence="4" id="KW-0274">FAD</keyword>
<dbReference type="PRINTS" id="PR00469">
    <property type="entry name" value="PNDRDTASEII"/>
</dbReference>
<dbReference type="PRINTS" id="PR00368">
    <property type="entry name" value="FADPNR"/>
</dbReference>
<evidence type="ECO:0000313" key="8">
    <source>
        <dbReference type="Proteomes" id="UP001298593"/>
    </source>
</evidence>
<evidence type="ECO:0000256" key="5">
    <source>
        <dbReference type="ARBA" id="ARBA00023002"/>
    </source>
</evidence>
<evidence type="ECO:0000256" key="3">
    <source>
        <dbReference type="ARBA" id="ARBA00022630"/>
    </source>
</evidence>
<dbReference type="InterPro" id="IPR036188">
    <property type="entry name" value="FAD/NAD-bd_sf"/>
</dbReference>
<feature type="domain" description="FAD/NAD(P)-binding" evidence="6">
    <location>
        <begin position="13"/>
        <end position="292"/>
    </location>
</feature>
<dbReference type="RefSeq" id="WP_224975579.1">
    <property type="nucleotide sequence ID" value="NZ_JAYJJU010000006.1"/>
</dbReference>
<sequence length="395" mass="41367">MTNTQHSPDTRTRVVIIGGGYAGTMAANRLLVRPDIDVTLVNSRPAFVERIRLHQHVAGNYRADRDYGDLLGDGVQLLIDSAERIDAADRRVQLASGTALRYDYLIYAVGSTGAITTSVPGAAEFAYSISEFESAQRLLARLDEVPPEAPVTVVGGGLTGIEAASELAGQGRKVTLVCGGTLGPSLNAAGRRSVAKALHKLGVEVLEEATVAAVRADEVVLFDARVLPSALTVWTAGFGVPDLAAISGLATDTLGRMLTDETLTSIDNPWIAAAGDAVAPSGRPLRMSCQAAIPLGAQAAETVLARIAGTPPPALDQAFTGQCISVGRSYATVQLARRDDTPIKAFLGGRLAAKVKETICKATVWGIRREGAKPGSYRWLKAGTRAASTEQEAAV</sequence>
<protein>
    <submittedName>
        <fullName evidence="7">FAD-dependent oxidoreductase</fullName>
    </submittedName>
</protein>
<evidence type="ECO:0000256" key="4">
    <source>
        <dbReference type="ARBA" id="ARBA00022827"/>
    </source>
</evidence>
<dbReference type="Proteomes" id="UP001298593">
    <property type="component" value="Unassembled WGS sequence"/>
</dbReference>
<evidence type="ECO:0000256" key="1">
    <source>
        <dbReference type="ARBA" id="ARBA00001974"/>
    </source>
</evidence>
<dbReference type="SUPFAM" id="SSF51905">
    <property type="entry name" value="FAD/NAD(P)-binding domain"/>
    <property type="match status" value="1"/>
</dbReference>
<dbReference type="InterPro" id="IPR051169">
    <property type="entry name" value="NADH-Q_oxidoreductase"/>
</dbReference>
<comment type="similarity">
    <text evidence="2">Belongs to the NADH dehydrogenase family.</text>
</comment>
<comment type="cofactor">
    <cofactor evidence="1">
        <name>FAD</name>
        <dbReference type="ChEBI" id="CHEBI:57692"/>
    </cofactor>
</comment>
<reference evidence="7 8" key="1">
    <citation type="submission" date="2023-12" db="EMBL/GenBank/DDBJ databases">
        <title>Description of new species of Mycobacterium terrae complex isolated from sewage at the Sao Paulo Zoological Park Foundation in Brazil.</title>
        <authorList>
            <person name="Romagnoli C.L."/>
            <person name="Conceicao E.C."/>
            <person name="Machado E."/>
            <person name="Barreto L.B.P.F."/>
            <person name="Sharma A."/>
            <person name="Silva N.M."/>
            <person name="Marques L.E."/>
            <person name="Juliana M.A."/>
            <person name="Lourenco M.C.S."/>
            <person name="Digiampietri L.A."/>
            <person name="Suffys P.N."/>
            <person name="Viana-Niero C."/>
        </authorList>
    </citation>
    <scope>NUCLEOTIDE SEQUENCE [LARGE SCALE GENOMIC DNA]</scope>
    <source>
        <strain evidence="7 8">MYC340</strain>
    </source>
</reference>
<keyword evidence="5" id="KW-0560">Oxidoreductase</keyword>
<keyword evidence="8" id="KW-1185">Reference proteome</keyword>
<dbReference type="InterPro" id="IPR023753">
    <property type="entry name" value="FAD/NAD-binding_dom"/>
</dbReference>
<dbReference type="PANTHER" id="PTHR42913">
    <property type="entry name" value="APOPTOSIS-INDUCING FACTOR 1"/>
    <property type="match status" value="1"/>
</dbReference>
<dbReference type="PANTHER" id="PTHR42913:SF3">
    <property type="entry name" value="64 KDA MITOCHONDRIAL NADH DEHYDROGENASE (EUROFUNG)"/>
    <property type="match status" value="1"/>
</dbReference>
<dbReference type="Pfam" id="PF07992">
    <property type="entry name" value="Pyr_redox_2"/>
    <property type="match status" value="1"/>
</dbReference>
<keyword evidence="3" id="KW-0285">Flavoprotein</keyword>
<evidence type="ECO:0000313" key="7">
    <source>
        <dbReference type="EMBL" id="MEB3031604.1"/>
    </source>
</evidence>
<name>A0ABU5XUD7_9MYCO</name>